<evidence type="ECO:0000256" key="1">
    <source>
        <dbReference type="SAM" id="MobiDB-lite"/>
    </source>
</evidence>
<dbReference type="GeneID" id="104789401"/>
<evidence type="ECO:0000313" key="3">
    <source>
        <dbReference type="RefSeq" id="XP_010513403.1"/>
    </source>
</evidence>
<accession>A0ABM0ZBS1</accession>
<name>A0ABM0ZBS1_CAMSA</name>
<evidence type="ECO:0000313" key="2">
    <source>
        <dbReference type="Proteomes" id="UP000694864"/>
    </source>
</evidence>
<dbReference type="Proteomes" id="UP000694864">
    <property type="component" value="Chromosome 5"/>
</dbReference>
<feature type="compositionally biased region" description="Low complexity" evidence="1">
    <location>
        <begin position="79"/>
        <end position="89"/>
    </location>
</feature>
<gene>
    <name evidence="3" type="primary">LOC104789401</name>
</gene>
<feature type="compositionally biased region" description="Pro residues" evidence="1">
    <location>
        <begin position="103"/>
        <end position="112"/>
    </location>
</feature>
<reference evidence="2" key="1">
    <citation type="journal article" date="2014" name="Nat. Commun.">
        <title>The emerging biofuel crop Camelina sativa retains a highly undifferentiated hexaploid genome structure.</title>
        <authorList>
            <person name="Kagale S."/>
            <person name="Koh C."/>
            <person name="Nixon J."/>
            <person name="Bollina V."/>
            <person name="Clarke W.E."/>
            <person name="Tuteja R."/>
            <person name="Spillane C."/>
            <person name="Robinson S.J."/>
            <person name="Links M.G."/>
            <person name="Clarke C."/>
            <person name="Higgins E.E."/>
            <person name="Huebert T."/>
            <person name="Sharpe A.G."/>
            <person name="Parkin I.A."/>
        </authorList>
    </citation>
    <scope>NUCLEOTIDE SEQUENCE [LARGE SCALE GENOMIC DNA]</scope>
    <source>
        <strain evidence="2">cv. DH55</strain>
    </source>
</reference>
<feature type="compositionally biased region" description="Low complexity" evidence="1">
    <location>
        <begin position="39"/>
        <end position="57"/>
    </location>
</feature>
<sequence length="164" mass="16709">MKKKGKGKLDSNQGSVADEAGSSKSTKDPSPKSVVETQGTSVGLASASLSSVPVATSQPCSNLKIPVPKPRSLKKPTKSKSSPSSPTTTIATHNPYDVLAPPLSCPLPPNPSIPSSTPDINPPTPSSSSTDPISYMVIDSPIRNLQATGSGEIPPPSGGTPQRT</sequence>
<proteinExistence type="predicted"/>
<organism evidence="2 3">
    <name type="scientific">Camelina sativa</name>
    <name type="common">False flax</name>
    <name type="synonym">Myagrum sativum</name>
    <dbReference type="NCBI Taxonomy" id="90675"/>
    <lineage>
        <taxon>Eukaryota</taxon>
        <taxon>Viridiplantae</taxon>
        <taxon>Streptophyta</taxon>
        <taxon>Embryophyta</taxon>
        <taxon>Tracheophyta</taxon>
        <taxon>Spermatophyta</taxon>
        <taxon>Magnoliopsida</taxon>
        <taxon>eudicotyledons</taxon>
        <taxon>Gunneridae</taxon>
        <taxon>Pentapetalae</taxon>
        <taxon>rosids</taxon>
        <taxon>malvids</taxon>
        <taxon>Brassicales</taxon>
        <taxon>Brassicaceae</taxon>
        <taxon>Camelineae</taxon>
        <taxon>Camelina</taxon>
    </lineage>
</organism>
<keyword evidence="2" id="KW-1185">Reference proteome</keyword>
<protein>
    <submittedName>
        <fullName evidence="3">Uncharacterized protein</fullName>
    </submittedName>
</protein>
<feature type="region of interest" description="Disordered" evidence="1">
    <location>
        <begin position="1"/>
        <end position="164"/>
    </location>
</feature>
<reference evidence="3" key="2">
    <citation type="submission" date="2025-08" db="UniProtKB">
        <authorList>
            <consortium name="RefSeq"/>
        </authorList>
    </citation>
    <scope>IDENTIFICATION</scope>
    <source>
        <tissue evidence="3">Leaf</tissue>
    </source>
</reference>
<dbReference type="RefSeq" id="XP_010513403.1">
    <property type="nucleotide sequence ID" value="XM_010515101.1"/>
</dbReference>